<organism evidence="1 2">
    <name type="scientific">Gemmata obscuriglobus</name>
    <dbReference type="NCBI Taxonomy" id="114"/>
    <lineage>
        <taxon>Bacteria</taxon>
        <taxon>Pseudomonadati</taxon>
        <taxon>Planctomycetota</taxon>
        <taxon>Planctomycetia</taxon>
        <taxon>Gemmatales</taxon>
        <taxon>Gemmataceae</taxon>
        <taxon>Gemmata</taxon>
    </lineage>
</organism>
<evidence type="ECO:0000313" key="2">
    <source>
        <dbReference type="Proteomes" id="UP000245802"/>
    </source>
</evidence>
<dbReference type="KEGG" id="gog:C1280_21825"/>
<evidence type="ECO:0000313" key="1">
    <source>
        <dbReference type="EMBL" id="AWM39362.1"/>
    </source>
</evidence>
<reference evidence="1 2" key="1">
    <citation type="submission" date="2018-01" db="EMBL/GenBank/DDBJ databases">
        <title>G. obscuriglobus.</title>
        <authorList>
            <person name="Franke J."/>
            <person name="Blomberg W."/>
            <person name="Selmecki A."/>
        </authorList>
    </citation>
    <scope>NUCLEOTIDE SEQUENCE [LARGE SCALE GENOMIC DNA]</scope>
    <source>
        <strain evidence="1 2">DSM 5831</strain>
    </source>
</reference>
<dbReference type="RefSeq" id="WP_010033858.1">
    <property type="nucleotide sequence ID" value="NZ_CP025958.1"/>
</dbReference>
<dbReference type="Proteomes" id="UP000245802">
    <property type="component" value="Chromosome"/>
</dbReference>
<sequence length="136" mass="15144">MSIFTHEQTALQAVPLPVRTAPAAEPDQDNFKSAYDACKAHPAYREAVVIRDAIESLRALCDEFTERYHPDTIRVYLRGEGFRTSDLCEDFETVHRDVLGAVWFLDIIRSGIEPALILPMDLRSTPPVASAKGEAA</sequence>
<keyword evidence="2" id="KW-1185">Reference proteome</keyword>
<accession>A0A2Z3H4W1</accession>
<dbReference type="AlphaFoldDB" id="A0A2Z3H4W1"/>
<dbReference type="EMBL" id="CP025958">
    <property type="protein sequence ID" value="AWM39362.1"/>
    <property type="molecule type" value="Genomic_DNA"/>
</dbReference>
<gene>
    <name evidence="1" type="ORF">C1280_21825</name>
</gene>
<protein>
    <submittedName>
        <fullName evidence="1">Uncharacterized protein</fullName>
    </submittedName>
</protein>
<proteinExistence type="predicted"/>
<name>A0A2Z3H4W1_9BACT</name>